<comment type="subcellular location">
    <subcellularLocation>
        <location evidence="1">Cytoplasm</location>
    </subcellularLocation>
</comment>
<dbReference type="InterPro" id="IPR004522">
    <property type="entry name" value="Asn-tRNA-ligase"/>
</dbReference>
<feature type="region of interest" description="Disordered" evidence="12">
    <location>
        <begin position="271"/>
        <end position="295"/>
    </location>
</feature>
<dbReference type="AlphaFoldDB" id="A0A3R7P1H1"/>
<dbReference type="NCBIfam" id="TIGR00457">
    <property type="entry name" value="asnS"/>
    <property type="match status" value="1"/>
</dbReference>
<dbReference type="Gene3D" id="1.10.8.1290">
    <property type="entry name" value="Glutaminyl-tRNA synthetase, non-specific RNA binding region part 1, domain 1"/>
    <property type="match status" value="1"/>
</dbReference>
<keyword evidence="6" id="KW-0547">Nucleotide-binding</keyword>
<dbReference type="PANTHER" id="PTHR22594:SF16">
    <property type="entry name" value="ASPARAGINE--TRNA LIGASE, CYTOPLASMIC"/>
    <property type="match status" value="1"/>
</dbReference>
<dbReference type="RefSeq" id="XP_029242026.1">
    <property type="nucleotide sequence ID" value="XM_029378176.1"/>
</dbReference>
<dbReference type="EMBL" id="MKGL01000021">
    <property type="protein sequence ID" value="RNF11191.1"/>
    <property type="molecule type" value="Genomic_DNA"/>
</dbReference>
<keyword evidence="9 14" id="KW-0030">Aminoacyl-tRNA synthetase</keyword>
<keyword evidence="5 14" id="KW-0436">Ligase</keyword>
<evidence type="ECO:0000256" key="6">
    <source>
        <dbReference type="ARBA" id="ARBA00022741"/>
    </source>
</evidence>
<sequence length="753" mass="84818">MRRGEFIALALRRPVERGLVPPPHGCKGFCCARFSGPEPQRLHVTCGGLRGFMPWKSSPHGSCFCTALSSFRVFIHSPDKTNMTSPAEFIERLQRVVGLDEKNSKDLSTKPERVQDLLGFFASQNMTPESPREQKVMLFNVWTKVKLPKHRALVAEYVKQNKLDSTQKVDAAVRVVNAMTEDTPFDAAAFEKDCGVGVAVSHDEILSRVKAALADEDPKALKVSWMKNPNMLLGRMKQISGLQWADFIVVKTVLEELVPPMIKDVVVDEAGPKTKEKAPTQASKKSDETAATNKCPRSADWKSVVDLRSLTRIGDLPSVQEGTQVQIVGWAHRVRHQSRISFVVLRDGSGYIQAVFDGETEPFHRETSLAIRGRVKREPKAQAELQPPYELLVDEYAIIGNSDGSIENIITAESSSDKLLDDRHLVLRGTYGSTTLKVRHEVIRAFREYFWSTNAYEVTPPTLVNAECEGGSTLFDVIYYGKTAHLTQSSQLYLETCTASLGDVYCILPSYRAEKSKTRRHLSEYSHLEVEYSVCDFDIFLSRLEDMIVEAFNRTIERVGHLVAFMNPGELVSPEANPHDPKSWRFAPKKPFRRLKYGDAIKFCNDNGILNSETNAPFQFGEDITDQPERAMVALLGEMVFMTHFPAVMKSFYMARDPEDPTLTESVDVLAPGIGEIVGGSMRMWNHEELIEAYKGKNLDPSVYYWYTDQRKYGSTPHGGFGLGLERFLVWLLNLDSVREACLYPRYMGRCEP</sequence>
<dbReference type="Pfam" id="PF01336">
    <property type="entry name" value="tRNA_anti-codon"/>
    <property type="match status" value="1"/>
</dbReference>
<dbReference type="PRINTS" id="PR01042">
    <property type="entry name" value="TRNASYNTHASP"/>
</dbReference>
<evidence type="ECO:0000256" key="4">
    <source>
        <dbReference type="ARBA" id="ARBA00022490"/>
    </source>
</evidence>
<dbReference type="Gene3D" id="2.40.50.140">
    <property type="entry name" value="Nucleic acid-binding proteins"/>
    <property type="match status" value="1"/>
</dbReference>
<dbReference type="FunFam" id="1.10.8.1290:FF:000002">
    <property type="entry name" value="Glutamine--tRNA ligase cytoplasmic"/>
    <property type="match status" value="1"/>
</dbReference>
<dbReference type="InterPro" id="IPR012340">
    <property type="entry name" value="NA-bd_OB-fold"/>
</dbReference>
<organism evidence="14 15">
    <name type="scientific">Trypanosoma rangeli</name>
    <dbReference type="NCBI Taxonomy" id="5698"/>
    <lineage>
        <taxon>Eukaryota</taxon>
        <taxon>Discoba</taxon>
        <taxon>Euglenozoa</taxon>
        <taxon>Kinetoplastea</taxon>
        <taxon>Metakinetoplastina</taxon>
        <taxon>Trypanosomatida</taxon>
        <taxon>Trypanosomatidae</taxon>
        <taxon>Trypanosoma</taxon>
        <taxon>Herpetosoma</taxon>
    </lineage>
</organism>
<dbReference type="GO" id="GO:0006421">
    <property type="term" value="P:asparaginyl-tRNA aminoacylation"/>
    <property type="evidence" value="ECO:0007669"/>
    <property type="project" value="InterPro"/>
</dbReference>
<evidence type="ECO:0000256" key="8">
    <source>
        <dbReference type="ARBA" id="ARBA00022917"/>
    </source>
</evidence>
<evidence type="ECO:0000313" key="14">
    <source>
        <dbReference type="EMBL" id="RNF11191.1"/>
    </source>
</evidence>
<dbReference type="OrthoDB" id="1931232at2759"/>
<keyword evidence="8" id="KW-0648">Protein biosynthesis</keyword>
<evidence type="ECO:0000256" key="11">
    <source>
        <dbReference type="ARBA" id="ARBA00047844"/>
    </source>
</evidence>
<comment type="catalytic activity">
    <reaction evidence="11">
        <text>tRNA(Asn) + L-asparagine + ATP = L-asparaginyl-tRNA(Asn) + AMP + diphosphate + H(+)</text>
        <dbReference type="Rhea" id="RHEA:11180"/>
        <dbReference type="Rhea" id="RHEA-COMP:9659"/>
        <dbReference type="Rhea" id="RHEA-COMP:9674"/>
        <dbReference type="ChEBI" id="CHEBI:15378"/>
        <dbReference type="ChEBI" id="CHEBI:30616"/>
        <dbReference type="ChEBI" id="CHEBI:33019"/>
        <dbReference type="ChEBI" id="CHEBI:58048"/>
        <dbReference type="ChEBI" id="CHEBI:78442"/>
        <dbReference type="ChEBI" id="CHEBI:78515"/>
        <dbReference type="ChEBI" id="CHEBI:456215"/>
        <dbReference type="EC" id="6.1.1.22"/>
    </reaction>
</comment>
<evidence type="ECO:0000256" key="5">
    <source>
        <dbReference type="ARBA" id="ARBA00022598"/>
    </source>
</evidence>
<dbReference type="Proteomes" id="UP000283634">
    <property type="component" value="Unassembled WGS sequence"/>
</dbReference>
<dbReference type="GO" id="GO:0005524">
    <property type="term" value="F:ATP binding"/>
    <property type="evidence" value="ECO:0007669"/>
    <property type="project" value="UniProtKB-KW"/>
</dbReference>
<dbReference type="Pfam" id="PF04558">
    <property type="entry name" value="tRNA_synt_1c_R1"/>
    <property type="match status" value="1"/>
</dbReference>
<evidence type="ECO:0000256" key="10">
    <source>
        <dbReference type="ARBA" id="ARBA00029886"/>
    </source>
</evidence>
<evidence type="ECO:0000259" key="13">
    <source>
        <dbReference type="PROSITE" id="PS50862"/>
    </source>
</evidence>
<dbReference type="Pfam" id="PF00152">
    <property type="entry name" value="tRNA-synt_2"/>
    <property type="match status" value="1"/>
</dbReference>
<name>A0A3R7P1H1_TRYRA</name>
<dbReference type="GO" id="GO:0005737">
    <property type="term" value="C:cytoplasm"/>
    <property type="evidence" value="ECO:0007669"/>
    <property type="project" value="UniProtKB-SubCell"/>
</dbReference>
<dbReference type="InterPro" id="IPR004364">
    <property type="entry name" value="Aa-tRNA-synt_II"/>
</dbReference>
<dbReference type="PROSITE" id="PS50862">
    <property type="entry name" value="AA_TRNA_LIGASE_II"/>
    <property type="match status" value="1"/>
</dbReference>
<dbReference type="InterPro" id="IPR002312">
    <property type="entry name" value="Asp/Asn-tRNA-synth_IIb"/>
</dbReference>
<evidence type="ECO:0000256" key="12">
    <source>
        <dbReference type="SAM" id="MobiDB-lite"/>
    </source>
</evidence>
<reference evidence="14 15" key="1">
    <citation type="journal article" date="2018" name="BMC Genomics">
        <title>Genomic comparison of Trypanosoma conorhini and Trypanosoma rangeli to Trypanosoma cruzi strains of high and low virulence.</title>
        <authorList>
            <person name="Bradwell K.R."/>
            <person name="Koparde V.N."/>
            <person name="Matveyev A.V."/>
            <person name="Serrano M.G."/>
            <person name="Alves J.M."/>
            <person name="Parikh H."/>
            <person name="Huang B."/>
            <person name="Lee V."/>
            <person name="Espinosa-Alvarez O."/>
            <person name="Ortiz P.A."/>
            <person name="Costa-Martins A.G."/>
            <person name="Teixeira M.M."/>
            <person name="Buck G.A."/>
        </authorList>
    </citation>
    <scope>NUCLEOTIDE SEQUENCE [LARGE SCALE GENOMIC DNA]</scope>
    <source>
        <strain evidence="14 15">AM80</strain>
    </source>
</reference>
<dbReference type="InterPro" id="IPR007639">
    <property type="entry name" value="Gln-tRNA-synth_Ib_RNA-bd_N"/>
</dbReference>
<comment type="similarity">
    <text evidence="2">Belongs to the class-II aminoacyl-tRNA synthetase family.</text>
</comment>
<feature type="compositionally biased region" description="Basic and acidic residues" evidence="12">
    <location>
        <begin position="271"/>
        <end position="288"/>
    </location>
</feature>
<dbReference type="Gene3D" id="3.30.930.10">
    <property type="entry name" value="Bira Bifunctional Protein, Domain 2"/>
    <property type="match status" value="1"/>
</dbReference>
<dbReference type="VEuPathDB" id="TriTrypDB:TRSC58_04909"/>
<comment type="caution">
    <text evidence="14">The sequence shown here is derived from an EMBL/GenBank/DDBJ whole genome shotgun (WGS) entry which is preliminary data.</text>
</comment>
<dbReference type="EC" id="6.1.1.22" evidence="3"/>
<keyword evidence="4" id="KW-0963">Cytoplasm</keyword>
<dbReference type="GO" id="GO:0004816">
    <property type="term" value="F:asparagine-tRNA ligase activity"/>
    <property type="evidence" value="ECO:0007669"/>
    <property type="project" value="UniProtKB-EC"/>
</dbReference>
<keyword evidence="7" id="KW-0067">ATP-binding</keyword>
<dbReference type="OMA" id="TEPFHRE"/>
<keyword evidence="15" id="KW-1185">Reference proteome</keyword>
<dbReference type="InterPro" id="IPR042558">
    <property type="entry name" value="Gln-tRNA-synth_Ib_RNA-bd_N_1"/>
</dbReference>
<proteinExistence type="inferred from homology"/>
<dbReference type="PANTHER" id="PTHR22594">
    <property type="entry name" value="ASPARTYL/LYSYL-TRNA SYNTHETASE"/>
    <property type="match status" value="1"/>
</dbReference>
<evidence type="ECO:0000256" key="1">
    <source>
        <dbReference type="ARBA" id="ARBA00004496"/>
    </source>
</evidence>
<dbReference type="GeneID" id="40325056"/>
<dbReference type="CDD" id="cd00776">
    <property type="entry name" value="AsxRS_core"/>
    <property type="match status" value="1"/>
</dbReference>
<dbReference type="SUPFAM" id="SSF50249">
    <property type="entry name" value="Nucleic acid-binding proteins"/>
    <property type="match status" value="1"/>
</dbReference>
<dbReference type="GO" id="GO:0003676">
    <property type="term" value="F:nucleic acid binding"/>
    <property type="evidence" value="ECO:0007669"/>
    <property type="project" value="InterPro"/>
</dbReference>
<evidence type="ECO:0000256" key="9">
    <source>
        <dbReference type="ARBA" id="ARBA00023146"/>
    </source>
</evidence>
<dbReference type="InterPro" id="IPR006195">
    <property type="entry name" value="aa-tRNA-synth_II"/>
</dbReference>
<protein>
    <recommendedName>
        <fullName evidence="3">asparagine--tRNA ligase</fullName>
        <ecNumber evidence="3">6.1.1.22</ecNumber>
    </recommendedName>
    <alternativeName>
        <fullName evidence="10">Asparaginyl-tRNA synthetase</fullName>
    </alternativeName>
</protein>
<dbReference type="InterPro" id="IPR045864">
    <property type="entry name" value="aa-tRNA-synth_II/BPL/LPL"/>
</dbReference>
<feature type="domain" description="Aminoacyl-transfer RNA synthetases class-II family profile" evidence="13">
    <location>
        <begin position="436"/>
        <end position="745"/>
    </location>
</feature>
<evidence type="ECO:0000313" key="15">
    <source>
        <dbReference type="Proteomes" id="UP000283634"/>
    </source>
</evidence>
<dbReference type="CDD" id="cd04323">
    <property type="entry name" value="AsnRS_cyto_like_N"/>
    <property type="match status" value="1"/>
</dbReference>
<evidence type="ECO:0000256" key="7">
    <source>
        <dbReference type="ARBA" id="ARBA00022840"/>
    </source>
</evidence>
<accession>A0A3R7P1H1</accession>
<evidence type="ECO:0000256" key="2">
    <source>
        <dbReference type="ARBA" id="ARBA00008226"/>
    </source>
</evidence>
<evidence type="ECO:0000256" key="3">
    <source>
        <dbReference type="ARBA" id="ARBA00012816"/>
    </source>
</evidence>
<gene>
    <name evidence="14" type="ORF">TraAM80_01123</name>
</gene>
<dbReference type="SUPFAM" id="SSF55681">
    <property type="entry name" value="Class II aaRS and biotin synthetases"/>
    <property type="match status" value="1"/>
</dbReference>
<dbReference type="InterPro" id="IPR004365">
    <property type="entry name" value="NA-bd_OB_tRNA"/>
</dbReference>